<protein>
    <submittedName>
        <fullName evidence="1">Uncharacterized protein</fullName>
    </submittedName>
</protein>
<accession>A0ACD6AFW8</accession>
<reference evidence="1" key="2">
    <citation type="submission" date="2025-09" db="UniProtKB">
        <authorList>
            <consortium name="EnsemblPlants"/>
        </authorList>
    </citation>
    <scope>IDENTIFICATION</scope>
</reference>
<dbReference type="EnsemblPlants" id="AVESA.00010b.r2.7DG1371950.1">
    <property type="protein sequence ID" value="AVESA.00010b.r2.7DG1371950.1.CDS"/>
    <property type="gene ID" value="AVESA.00010b.r2.7DG1371950"/>
</dbReference>
<keyword evidence="2" id="KW-1185">Reference proteome</keyword>
<proteinExistence type="predicted"/>
<reference evidence="1" key="1">
    <citation type="submission" date="2021-05" db="EMBL/GenBank/DDBJ databases">
        <authorList>
            <person name="Scholz U."/>
            <person name="Mascher M."/>
            <person name="Fiebig A."/>
        </authorList>
    </citation>
    <scope>NUCLEOTIDE SEQUENCE [LARGE SCALE GENOMIC DNA]</scope>
</reference>
<dbReference type="Proteomes" id="UP001732700">
    <property type="component" value="Chromosome 7D"/>
</dbReference>
<evidence type="ECO:0000313" key="2">
    <source>
        <dbReference type="Proteomes" id="UP001732700"/>
    </source>
</evidence>
<name>A0ACD6AFW8_AVESA</name>
<sequence>MSGNPTATRPVASLAEGPAPMPMPVLAGGGGERGLSVSQAMSMVMEKGKTAFIPYITAGDPDLATTASALRLLDALGADVVELGMPFSDPSADGPVIQASAARALAAGATADSIMGMLKEVTPELSCPVVIFAYFSPIAEQGTASFAAALKEAGAKVPDLPYAETSAFRDEAIKNDLELVLLTTPSTPAERMKEITEASGGFVYLVTIDGVTGARANVNPRVESLLKEIKEVTDKAVAVGYGISTPDHVKQVAEWGADGVIIGSAMVKQLGEAATPEEGLKRLELYARSLKDVLP</sequence>
<evidence type="ECO:0000313" key="1">
    <source>
        <dbReference type="EnsemblPlants" id="AVESA.00010b.r2.7DG1371950.1.CDS"/>
    </source>
</evidence>
<organism evidence="1 2">
    <name type="scientific">Avena sativa</name>
    <name type="common">Oat</name>
    <dbReference type="NCBI Taxonomy" id="4498"/>
    <lineage>
        <taxon>Eukaryota</taxon>
        <taxon>Viridiplantae</taxon>
        <taxon>Streptophyta</taxon>
        <taxon>Embryophyta</taxon>
        <taxon>Tracheophyta</taxon>
        <taxon>Spermatophyta</taxon>
        <taxon>Magnoliopsida</taxon>
        <taxon>Liliopsida</taxon>
        <taxon>Poales</taxon>
        <taxon>Poaceae</taxon>
        <taxon>BOP clade</taxon>
        <taxon>Pooideae</taxon>
        <taxon>Poodae</taxon>
        <taxon>Poeae</taxon>
        <taxon>Poeae Chloroplast Group 1 (Aveneae type)</taxon>
        <taxon>Aveninae</taxon>
        <taxon>Avena</taxon>
    </lineage>
</organism>